<name>A0A024B435_9VIRI</name>
<geneLocation type="chloroplast" evidence="8"/>
<dbReference type="PROSITE" id="PS01169">
    <property type="entry name" value="RIBOSOMAL_L21"/>
    <property type="match status" value="1"/>
</dbReference>
<dbReference type="GO" id="GO:0006412">
    <property type="term" value="P:translation"/>
    <property type="evidence" value="ECO:0007669"/>
    <property type="project" value="UniProtKB-UniRule"/>
</dbReference>
<keyword evidence="2 6" id="KW-0699">rRNA-binding</keyword>
<reference evidence="8" key="1">
    <citation type="journal article" date="2014" name="Genome Biol. Evol.">
        <title>Analyses of charophyte chloroplast genomes help characterize the ancestral chloroplast genome of land plants.</title>
        <authorList>
            <person name="Civan P."/>
            <person name="Foster P.G."/>
            <person name="Embley M.T."/>
            <person name="Seneca A."/>
            <person name="Cox C.J."/>
        </authorList>
    </citation>
    <scope>NUCLEOTIDE SEQUENCE</scope>
</reference>
<organism evidence="8">
    <name type="scientific">Roya anglica</name>
    <dbReference type="NCBI Taxonomy" id="43943"/>
    <lineage>
        <taxon>Eukaryota</taxon>
        <taxon>Viridiplantae</taxon>
        <taxon>Streptophyta</taxon>
        <taxon>Zygnematophyceae</taxon>
        <taxon>Zygnematophycidae</taxon>
        <taxon>Zygnematales</taxon>
        <taxon>Mesotaeniaceae</taxon>
        <taxon>Roya</taxon>
    </lineage>
</organism>
<dbReference type="HAMAP" id="MF_01363">
    <property type="entry name" value="Ribosomal_bL21"/>
    <property type="match status" value="1"/>
</dbReference>
<gene>
    <name evidence="6 8" type="primary">rpl21</name>
</gene>
<dbReference type="GO" id="GO:0019843">
    <property type="term" value="F:rRNA binding"/>
    <property type="evidence" value="ECO:0007669"/>
    <property type="project" value="UniProtKB-UniRule"/>
</dbReference>
<keyword evidence="5 6" id="KW-0687">Ribonucleoprotein</keyword>
<dbReference type="GO" id="GO:0005840">
    <property type="term" value="C:ribosome"/>
    <property type="evidence" value="ECO:0007669"/>
    <property type="project" value="UniProtKB-KW"/>
</dbReference>
<comment type="subcellular location">
    <subcellularLocation>
        <location evidence="6">Plastid</location>
        <location evidence="6">Chloroplast</location>
    </subcellularLocation>
</comment>
<dbReference type="InterPro" id="IPR018258">
    <property type="entry name" value="Ribosomal_bL21_CS"/>
</dbReference>
<protein>
    <recommendedName>
        <fullName evidence="6">Large ribosomal subunit protein bL21c</fullName>
    </recommendedName>
</protein>
<dbReference type="GeneID" id="19523995"/>
<dbReference type="PANTHER" id="PTHR21349">
    <property type="entry name" value="50S RIBOSOMAL PROTEIN L21"/>
    <property type="match status" value="1"/>
</dbReference>
<dbReference type="GO" id="GO:1990904">
    <property type="term" value="C:ribonucleoprotein complex"/>
    <property type="evidence" value="ECO:0007669"/>
    <property type="project" value="UniProtKB-KW"/>
</dbReference>
<keyword evidence="8" id="KW-0934">Plastid</keyword>
<dbReference type="GO" id="GO:0003735">
    <property type="term" value="F:structural constituent of ribosome"/>
    <property type="evidence" value="ECO:0007669"/>
    <property type="project" value="InterPro"/>
</dbReference>
<evidence type="ECO:0000256" key="2">
    <source>
        <dbReference type="ARBA" id="ARBA00022730"/>
    </source>
</evidence>
<comment type="subunit">
    <text evidence="6 7">Part of the 50S ribosomal subunit.</text>
</comment>
<keyword evidence="3 6" id="KW-0694">RNA-binding</keyword>
<dbReference type="EMBL" id="KJ461681">
    <property type="protein sequence ID" value="AHZ11147.1"/>
    <property type="molecule type" value="Genomic_DNA"/>
</dbReference>
<dbReference type="SUPFAM" id="SSF141091">
    <property type="entry name" value="L21p-like"/>
    <property type="match status" value="1"/>
</dbReference>
<evidence type="ECO:0000256" key="5">
    <source>
        <dbReference type="ARBA" id="ARBA00023274"/>
    </source>
</evidence>
<accession>A0A024B435</accession>
<dbReference type="GO" id="GO:0009507">
    <property type="term" value="C:chloroplast"/>
    <property type="evidence" value="ECO:0007669"/>
    <property type="project" value="UniProtKB-SubCell"/>
</dbReference>
<evidence type="ECO:0000256" key="3">
    <source>
        <dbReference type="ARBA" id="ARBA00022884"/>
    </source>
</evidence>
<dbReference type="InterPro" id="IPR036164">
    <property type="entry name" value="bL21-like_sf"/>
</dbReference>
<sequence>MTTYAIIEAGGEQLRVEPGRFYDIRLSPPKNESWENSKIVFSRVLMIRNELTTLVGNPWVENARVKGRLLHSRRDNKVLIYKMKPKKKTRRKAGHRQILTRFVVDSICVNT</sequence>
<evidence type="ECO:0000256" key="1">
    <source>
        <dbReference type="ARBA" id="ARBA00008563"/>
    </source>
</evidence>
<dbReference type="PANTHER" id="PTHR21349:SF0">
    <property type="entry name" value="LARGE RIBOSOMAL SUBUNIT PROTEIN BL21M"/>
    <property type="match status" value="1"/>
</dbReference>
<dbReference type="AlphaFoldDB" id="A0A024B435"/>
<proteinExistence type="inferred from homology"/>
<evidence type="ECO:0000256" key="4">
    <source>
        <dbReference type="ARBA" id="ARBA00022980"/>
    </source>
</evidence>
<keyword evidence="8" id="KW-0150">Chloroplast</keyword>
<dbReference type="InterPro" id="IPR028909">
    <property type="entry name" value="bL21-like"/>
</dbReference>
<dbReference type="RefSeq" id="YP_009033764.1">
    <property type="nucleotide sequence ID" value="NC_024168.1"/>
</dbReference>
<dbReference type="NCBIfam" id="TIGR00061">
    <property type="entry name" value="L21"/>
    <property type="match status" value="1"/>
</dbReference>
<evidence type="ECO:0000313" key="8">
    <source>
        <dbReference type="EMBL" id="AHZ11147.1"/>
    </source>
</evidence>
<evidence type="ECO:0000256" key="6">
    <source>
        <dbReference type="HAMAP-Rule" id="MF_01363"/>
    </source>
</evidence>
<dbReference type="InterPro" id="IPR001787">
    <property type="entry name" value="Ribosomal_bL21"/>
</dbReference>
<dbReference type="Pfam" id="PF00829">
    <property type="entry name" value="Ribosomal_L21p"/>
    <property type="match status" value="1"/>
</dbReference>
<evidence type="ECO:0000256" key="7">
    <source>
        <dbReference type="RuleBase" id="RU000563"/>
    </source>
</evidence>
<comment type="function">
    <text evidence="6 7">This protein binds to 23S rRNA.</text>
</comment>
<keyword evidence="4 6" id="KW-0689">Ribosomal protein</keyword>
<comment type="similarity">
    <text evidence="1 6 7">Belongs to the bacterial ribosomal protein bL21 family.</text>
</comment>